<dbReference type="EnsemblBacteria" id="ABF43410">
    <property type="protein sequence ID" value="ABF43410"/>
    <property type="gene ID" value="Acid345_4410"/>
</dbReference>
<dbReference type="GO" id="GO:0004789">
    <property type="term" value="F:thiamine-phosphate diphosphorylase activity"/>
    <property type="evidence" value="ECO:0007669"/>
    <property type="project" value="TreeGrafter"/>
</dbReference>
<dbReference type="GO" id="GO:0005737">
    <property type="term" value="C:cytoplasm"/>
    <property type="evidence" value="ECO:0007669"/>
    <property type="project" value="TreeGrafter"/>
</dbReference>
<dbReference type="RefSeq" id="WP_011525207.1">
    <property type="nucleotide sequence ID" value="NC_008009.1"/>
</dbReference>
<dbReference type="CDD" id="cd00564">
    <property type="entry name" value="TMP_TenI"/>
    <property type="match status" value="1"/>
</dbReference>
<dbReference type="InterPro" id="IPR022998">
    <property type="entry name" value="ThiamineP_synth_TenI"/>
</dbReference>
<protein>
    <submittedName>
        <fullName evidence="4">Thiamine-phosphate diphosphorylase</fullName>
    </submittedName>
</protein>
<reference evidence="4 5" key="1">
    <citation type="journal article" date="2009" name="Appl. Environ. Microbiol.">
        <title>Three genomes from the phylum Acidobacteria provide insight into the lifestyles of these microorganisms in soils.</title>
        <authorList>
            <person name="Ward N.L."/>
            <person name="Challacombe J.F."/>
            <person name="Janssen P.H."/>
            <person name="Henrissat B."/>
            <person name="Coutinho P.M."/>
            <person name="Wu M."/>
            <person name="Xie G."/>
            <person name="Haft D.H."/>
            <person name="Sait M."/>
            <person name="Badger J."/>
            <person name="Barabote R.D."/>
            <person name="Bradley B."/>
            <person name="Brettin T.S."/>
            <person name="Brinkac L.M."/>
            <person name="Bruce D."/>
            <person name="Creasy T."/>
            <person name="Daugherty S.C."/>
            <person name="Davidsen T.M."/>
            <person name="DeBoy R.T."/>
            <person name="Detter J.C."/>
            <person name="Dodson R.J."/>
            <person name="Durkin A.S."/>
            <person name="Ganapathy A."/>
            <person name="Gwinn-Giglio M."/>
            <person name="Han C.S."/>
            <person name="Khouri H."/>
            <person name="Kiss H."/>
            <person name="Kothari S.P."/>
            <person name="Madupu R."/>
            <person name="Nelson K.E."/>
            <person name="Nelson W.C."/>
            <person name="Paulsen I."/>
            <person name="Penn K."/>
            <person name="Ren Q."/>
            <person name="Rosovitz M.J."/>
            <person name="Selengut J.D."/>
            <person name="Shrivastava S."/>
            <person name="Sullivan S.A."/>
            <person name="Tapia R."/>
            <person name="Thompson L.S."/>
            <person name="Watkins K.L."/>
            <person name="Yang Q."/>
            <person name="Yu C."/>
            <person name="Zafar N."/>
            <person name="Zhou L."/>
            <person name="Kuske C.R."/>
        </authorList>
    </citation>
    <scope>NUCLEOTIDE SEQUENCE [LARGE SCALE GENOMIC DNA]</scope>
    <source>
        <strain evidence="4 5">Ellin345</strain>
    </source>
</reference>
<feature type="domain" description="Thiamine phosphate synthase/TenI" evidence="3">
    <location>
        <begin position="3"/>
        <end position="191"/>
    </location>
</feature>
<dbReference type="Proteomes" id="UP000002432">
    <property type="component" value="Chromosome"/>
</dbReference>
<dbReference type="EMBL" id="CP000360">
    <property type="protein sequence ID" value="ABF43410.1"/>
    <property type="molecule type" value="Genomic_DNA"/>
</dbReference>
<dbReference type="Pfam" id="PF02581">
    <property type="entry name" value="TMP-TENI"/>
    <property type="match status" value="1"/>
</dbReference>
<dbReference type="eggNOG" id="COG0352">
    <property type="taxonomic scope" value="Bacteria"/>
</dbReference>
<sequence>MILYYITDRRALKGDLIAKISEAAHAGVDYVQLREKDLSPRELERLARGAMDAISGTNTKLLVNSRSDVAISVGAHGVHLTSNDISAGDARALWRERRPVIGVSCHSTADVRMAEAQGADFAVLAPVFGKGEQPGIGLQVLAEATGIVPPPEHTESAPRAVRFPALALGGVTVENARMCLAYGAAGVAGIRLFQENDVSAVVRALRAHTS</sequence>
<dbReference type="OrthoDB" id="9812206at2"/>
<dbReference type="AlphaFoldDB" id="Q1II90"/>
<proteinExistence type="predicted"/>
<evidence type="ECO:0000313" key="5">
    <source>
        <dbReference type="Proteomes" id="UP000002432"/>
    </source>
</evidence>
<accession>Q1II90</accession>
<dbReference type="GO" id="GO:0009228">
    <property type="term" value="P:thiamine biosynthetic process"/>
    <property type="evidence" value="ECO:0007669"/>
    <property type="project" value="UniProtKB-KW"/>
</dbReference>
<evidence type="ECO:0000256" key="2">
    <source>
        <dbReference type="ARBA" id="ARBA00022977"/>
    </source>
</evidence>
<dbReference type="HOGENOM" id="CLU_018272_3_4_0"/>
<dbReference type="STRING" id="204669.Acid345_4410"/>
<dbReference type="PANTHER" id="PTHR20857">
    <property type="entry name" value="THIAMINE-PHOSPHATE PYROPHOSPHORYLASE"/>
    <property type="match status" value="1"/>
</dbReference>
<dbReference type="Gene3D" id="3.20.20.70">
    <property type="entry name" value="Aldolase class I"/>
    <property type="match status" value="1"/>
</dbReference>
<evidence type="ECO:0000259" key="3">
    <source>
        <dbReference type="Pfam" id="PF02581"/>
    </source>
</evidence>
<dbReference type="KEGG" id="aba:Acid345_4410"/>
<evidence type="ECO:0000313" key="4">
    <source>
        <dbReference type="EMBL" id="ABF43410.1"/>
    </source>
</evidence>
<dbReference type="PANTHER" id="PTHR20857:SF15">
    <property type="entry name" value="THIAMINE-PHOSPHATE SYNTHASE"/>
    <property type="match status" value="1"/>
</dbReference>
<dbReference type="SUPFAM" id="SSF51391">
    <property type="entry name" value="Thiamin phosphate synthase"/>
    <property type="match status" value="1"/>
</dbReference>
<keyword evidence="2" id="KW-0784">Thiamine biosynthesis</keyword>
<organism evidence="4 5">
    <name type="scientific">Koribacter versatilis (strain Ellin345)</name>
    <dbReference type="NCBI Taxonomy" id="204669"/>
    <lineage>
        <taxon>Bacteria</taxon>
        <taxon>Pseudomonadati</taxon>
        <taxon>Acidobacteriota</taxon>
        <taxon>Terriglobia</taxon>
        <taxon>Terriglobales</taxon>
        <taxon>Candidatus Korobacteraceae</taxon>
        <taxon>Candidatus Korobacter</taxon>
    </lineage>
</organism>
<dbReference type="InterPro" id="IPR036206">
    <property type="entry name" value="ThiamineP_synth_sf"/>
</dbReference>
<comment type="pathway">
    <text evidence="1">Cofactor biosynthesis; thiamine diphosphate biosynthesis.</text>
</comment>
<dbReference type="InterPro" id="IPR013785">
    <property type="entry name" value="Aldolase_TIM"/>
</dbReference>
<name>Q1II90_KORVE</name>
<keyword evidence="5" id="KW-1185">Reference proteome</keyword>
<gene>
    <name evidence="4" type="ordered locus">Acid345_4410</name>
</gene>
<evidence type="ECO:0000256" key="1">
    <source>
        <dbReference type="ARBA" id="ARBA00004948"/>
    </source>
</evidence>